<dbReference type="HOGENOM" id="CLU_1219259_0_0_12"/>
<evidence type="ECO:0000313" key="2">
    <source>
        <dbReference type="EMBL" id="EPF32463.1"/>
    </source>
</evidence>
<keyword evidence="1" id="KW-0812">Transmembrane</keyword>
<keyword evidence="1" id="KW-0472">Membrane</keyword>
<reference evidence="2 3" key="1">
    <citation type="submission" date="2013-04" db="EMBL/GenBank/DDBJ databases">
        <title>The Genome Sequence of Treponema maltophilum ATCC 51939.</title>
        <authorList>
            <consortium name="The Broad Institute Genomics Platform"/>
            <person name="Earl A."/>
            <person name="Ward D."/>
            <person name="Feldgarden M."/>
            <person name="Gevers D."/>
            <person name="Leonetti C."/>
            <person name="Blanton J.M."/>
            <person name="Dewhirst F.E."/>
            <person name="Izard J."/>
            <person name="Walker B."/>
            <person name="Young S."/>
            <person name="Zeng Q."/>
            <person name="Gargeya S."/>
            <person name="Fitzgerald M."/>
            <person name="Haas B."/>
            <person name="Abouelleil A."/>
            <person name="Allen A.W."/>
            <person name="Alvarado L."/>
            <person name="Arachchi H.M."/>
            <person name="Berlin A.M."/>
            <person name="Chapman S.B."/>
            <person name="Gainer-Dewar J."/>
            <person name="Goldberg J."/>
            <person name="Griggs A."/>
            <person name="Gujja S."/>
            <person name="Hansen M."/>
            <person name="Howarth C."/>
            <person name="Imamovic A."/>
            <person name="Ireland A."/>
            <person name="Larimer J."/>
            <person name="McCowan C."/>
            <person name="Murphy C."/>
            <person name="Pearson M."/>
            <person name="Poon T.W."/>
            <person name="Priest M."/>
            <person name="Roberts A."/>
            <person name="Saif S."/>
            <person name="Shea T."/>
            <person name="Sisk P."/>
            <person name="Sykes S."/>
            <person name="Wortman J."/>
            <person name="Nusbaum C."/>
            <person name="Birren B."/>
        </authorList>
    </citation>
    <scope>NUCLEOTIDE SEQUENCE [LARGE SCALE GENOMIC DNA]</scope>
    <source>
        <strain evidence="2 3">ATCC 51939</strain>
    </source>
</reference>
<dbReference type="EMBL" id="ATFF01000002">
    <property type="protein sequence ID" value="EPF32463.1"/>
    <property type="molecule type" value="Genomic_DNA"/>
</dbReference>
<evidence type="ECO:0000256" key="1">
    <source>
        <dbReference type="SAM" id="Phobius"/>
    </source>
</evidence>
<feature type="transmembrane region" description="Helical" evidence="1">
    <location>
        <begin position="30"/>
        <end position="48"/>
    </location>
</feature>
<proteinExistence type="predicted"/>
<accession>S3K2J3</accession>
<organism evidence="2 3">
    <name type="scientific">Treponema maltophilum ATCC 51939</name>
    <dbReference type="NCBI Taxonomy" id="1125699"/>
    <lineage>
        <taxon>Bacteria</taxon>
        <taxon>Pseudomonadati</taxon>
        <taxon>Spirochaetota</taxon>
        <taxon>Spirochaetia</taxon>
        <taxon>Spirochaetales</taxon>
        <taxon>Treponemataceae</taxon>
        <taxon>Treponema</taxon>
    </lineage>
</organism>
<evidence type="ECO:0000313" key="3">
    <source>
        <dbReference type="Proteomes" id="UP000014541"/>
    </source>
</evidence>
<sequence length="227" mass="25794">MKKRFWLYWKTGHQRNYENGTMKPAKKTELYIKIFSLAVFAVLLIAAAEDFYRFRVCFDAGKRIPSFSDAVPVRFLLYGSSGDTVSAAFYLFDSAHKELAAVERSWKGDSLVVEFAGAQFGGKTVYFPLCIYASGSGVPPHKSYRSGTPLSRYYMRRQTCLLYNYTGYEKDFYRLARYALRPFFGLSQRLSGAPHSKHVYLSLSACTPGKMYVIKTDSQGGLEVRAE</sequence>
<dbReference type="STRING" id="1125699.HMPREF9194_00462"/>
<dbReference type="Proteomes" id="UP000014541">
    <property type="component" value="Unassembled WGS sequence"/>
</dbReference>
<dbReference type="AlphaFoldDB" id="S3K2J3"/>
<dbReference type="RefSeq" id="WP_016524760.1">
    <property type="nucleotide sequence ID" value="NZ_KE332518.1"/>
</dbReference>
<gene>
    <name evidence="2" type="ORF">HMPREF9194_00462</name>
</gene>
<name>S3K2J3_TREMA</name>
<dbReference type="eggNOG" id="ENOG5032JD5">
    <property type="taxonomic scope" value="Bacteria"/>
</dbReference>
<protein>
    <submittedName>
        <fullName evidence="2">Uncharacterized protein</fullName>
    </submittedName>
</protein>
<keyword evidence="1" id="KW-1133">Transmembrane helix</keyword>
<dbReference type="PATRIC" id="fig|1125699.3.peg.470"/>
<keyword evidence="3" id="KW-1185">Reference proteome</keyword>
<dbReference type="OrthoDB" id="361418at2"/>
<comment type="caution">
    <text evidence="2">The sequence shown here is derived from an EMBL/GenBank/DDBJ whole genome shotgun (WGS) entry which is preliminary data.</text>
</comment>